<dbReference type="SUPFAM" id="SSF54695">
    <property type="entry name" value="POZ domain"/>
    <property type="match status" value="1"/>
</dbReference>
<evidence type="ECO:0000256" key="2">
    <source>
        <dbReference type="ARBA" id="ARBA00004906"/>
    </source>
</evidence>
<reference evidence="5" key="1">
    <citation type="submission" date="2025-08" db="UniProtKB">
        <authorList>
            <consortium name="RefSeq"/>
        </authorList>
    </citation>
    <scope>IDENTIFICATION</scope>
</reference>
<dbReference type="SMART" id="SM00875">
    <property type="entry name" value="BACK"/>
    <property type="match status" value="1"/>
</dbReference>
<dbReference type="PROSITE" id="PS50097">
    <property type="entry name" value="BTB"/>
    <property type="match status" value="1"/>
</dbReference>
<dbReference type="Pfam" id="PF00651">
    <property type="entry name" value="BTB"/>
    <property type="match status" value="1"/>
</dbReference>
<dbReference type="GO" id="GO:0019005">
    <property type="term" value="C:SCF ubiquitin ligase complex"/>
    <property type="evidence" value="ECO:0007669"/>
    <property type="project" value="TreeGrafter"/>
</dbReference>
<dbReference type="OrthoDB" id="775260at2759"/>
<dbReference type="InterPro" id="IPR011333">
    <property type="entry name" value="SKP1/BTB/POZ_sf"/>
</dbReference>
<organism evidence="4 5">
    <name type="scientific">Elaeis guineensis var. tenera</name>
    <name type="common">Oil palm</name>
    <dbReference type="NCBI Taxonomy" id="51953"/>
    <lineage>
        <taxon>Eukaryota</taxon>
        <taxon>Viridiplantae</taxon>
        <taxon>Streptophyta</taxon>
        <taxon>Embryophyta</taxon>
        <taxon>Tracheophyta</taxon>
        <taxon>Spermatophyta</taxon>
        <taxon>Magnoliopsida</taxon>
        <taxon>Liliopsida</taxon>
        <taxon>Arecaceae</taxon>
        <taxon>Arecoideae</taxon>
        <taxon>Cocoseae</taxon>
        <taxon>Elaeidinae</taxon>
        <taxon>Elaeis</taxon>
    </lineage>
</organism>
<evidence type="ECO:0000313" key="4">
    <source>
        <dbReference type="Proteomes" id="UP000504607"/>
    </source>
</evidence>
<keyword evidence="4" id="KW-1185">Reference proteome</keyword>
<dbReference type="AlphaFoldDB" id="A0A6I9SBJ2"/>
<dbReference type="FunCoup" id="A0A6I9SBJ2">
    <property type="interactions" value="1397"/>
</dbReference>
<dbReference type="Proteomes" id="UP000504607">
    <property type="component" value="Chromosome 1"/>
</dbReference>
<dbReference type="Gene3D" id="3.80.10.10">
    <property type="entry name" value="Ribonuclease Inhibitor"/>
    <property type="match status" value="2"/>
</dbReference>
<proteinExistence type="predicted"/>
<dbReference type="InterPro" id="IPR011705">
    <property type="entry name" value="BACK"/>
</dbReference>
<dbReference type="GeneID" id="105058924"/>
<dbReference type="GO" id="GO:0031146">
    <property type="term" value="P:SCF-dependent proteasomal ubiquitin-dependent protein catabolic process"/>
    <property type="evidence" value="ECO:0007669"/>
    <property type="project" value="TreeGrafter"/>
</dbReference>
<comment type="pathway">
    <text evidence="2">Protein modification; protein ubiquitination.</text>
</comment>
<feature type="domain" description="BTB" evidence="3">
    <location>
        <begin position="39"/>
        <end position="107"/>
    </location>
</feature>
<evidence type="ECO:0000256" key="1">
    <source>
        <dbReference type="ARBA" id="ARBA00002668"/>
    </source>
</evidence>
<dbReference type="KEGG" id="egu:105058924"/>
<name>A0A6I9SBJ2_ELAGV</name>
<accession>A0A6I9SBJ2</accession>
<evidence type="ECO:0000259" key="3">
    <source>
        <dbReference type="PROSITE" id="PS50097"/>
    </source>
</evidence>
<dbReference type="Gene3D" id="3.30.710.10">
    <property type="entry name" value="Potassium Channel Kv1.1, Chain A"/>
    <property type="match status" value="1"/>
</dbReference>
<evidence type="ECO:0000313" key="5">
    <source>
        <dbReference type="RefSeq" id="XP_010940313.1"/>
    </source>
</evidence>
<gene>
    <name evidence="5" type="primary">LOC105058924</name>
</gene>
<dbReference type="Gene3D" id="1.25.40.420">
    <property type="match status" value="1"/>
</dbReference>
<dbReference type="SMART" id="SM00367">
    <property type="entry name" value="LRR_CC"/>
    <property type="match status" value="6"/>
</dbReference>
<dbReference type="SMART" id="SM00225">
    <property type="entry name" value="BTB"/>
    <property type="match status" value="1"/>
</dbReference>
<dbReference type="SUPFAM" id="SSF52047">
    <property type="entry name" value="RNI-like"/>
    <property type="match status" value="2"/>
</dbReference>
<dbReference type="InParanoid" id="A0A6I9SBJ2"/>
<dbReference type="InterPro" id="IPR006553">
    <property type="entry name" value="Leu-rich_rpt_Cys-con_subtyp"/>
</dbReference>
<dbReference type="InterPro" id="IPR032675">
    <property type="entry name" value="LRR_dom_sf"/>
</dbReference>
<sequence length="970" mass="108438">MTSHSDEEFVLLELTDPSPVEEKLKQEVISISVTEVETWDLPLIVQSRTVRVQANRSRLIHQSSYFHGLLGGNFRESSLNYVSIQWNIETVINVLQFIHGSSLSITSSNFIPLLEGALFFGVERLLLECETWFCKITSERGLSSRQISLGTIIEIWNFSLENGIGFVAELCKGYLARNFAWAISCSLFACIPYNLLHSSLEDPQLTVDSEKQLCEALLIWLSNNAKSSECMPVISGNNKFDILKKVRICLLPLGFAAELRRHLSQFADEIVNTILDMIKDCYSSLLRSITDDNVDKFRIRLTEYSEKIILSGCAHITEAFLFLAVLPSDLDATSRKTILSAFTGLDHHTADHYQKLMKSIKMLSFEAVHEIDISQCSKVHSAAAVIWLHLALPSLRTLKASHNLQFKLEDLYCVIQKCPLIAEVDLTVDVSSVIPTKVSVLSASAERYQLSDCRSCKMLEKILLSNIENLTLRNPVLSNITKLTLEGRNDLNDLDLLKISALSDSLSYLNIKGCTVVTDAGISKLLCKCFKILSLILSYTSFGINSILTLCSGCILPDSFPEIHHDHKYSNTMAFRLQQLDIGGCKGADQISMLQLMSCTYMLKLLSLRETSLIDDVLYNFMGSSLESIDVSETMVSMKALTSVVRQNPGVRILKATGCRNLHQPNCDDWMLTGGASFEDLLCELSKSCVMEEMAFGWGFSCLTMKELEPAVRKLRGVTLGMGASPGHYVLCELPKMCPLLESVILIFQVISDSILRSILESLKHLRVLGLCCCLGELTSFSFWISMPMLKTLRLEWVTPWMTNNDLAILTQICPNIVELSLSGCKLLDSDSQEIICSGWPGLTYIHLEDCGKITSNGVSFLFNCKAVEDLLLRHIGRGIGRNFICDAALELPVLRKVALDLCDACEGGFVSPSHAERYSVSTVKISRCKSQRCTFEFQTVETFKPVHNETIVLEWNSTELRTTMVKERI</sequence>
<dbReference type="InterPro" id="IPR000210">
    <property type="entry name" value="BTB/POZ_dom"/>
</dbReference>
<dbReference type="Pfam" id="PF07707">
    <property type="entry name" value="BACK"/>
    <property type="match status" value="1"/>
</dbReference>
<dbReference type="RefSeq" id="XP_010940313.1">
    <property type="nucleotide sequence ID" value="XM_010942011.3"/>
</dbReference>
<dbReference type="PANTHER" id="PTHR13318:SF71">
    <property type="entry name" value="BTB_POZ DOMAIN-CONTAINING PROTEIN FBL11"/>
    <property type="match status" value="1"/>
</dbReference>
<dbReference type="PANTHER" id="PTHR13318">
    <property type="entry name" value="PARTNER OF PAIRED, ISOFORM B-RELATED"/>
    <property type="match status" value="1"/>
</dbReference>
<protein>
    <submittedName>
        <fullName evidence="5">BTB/POZ domain-containing protein FBL11</fullName>
    </submittedName>
</protein>
<comment type="function">
    <text evidence="1">May act as a substrate-specific adapter of an E3 ubiquitin-protein ligase complex (CUL3-RBX1-BTB) which mediates the ubiquitination and subsequent proteasomal degradation of target proteins.</text>
</comment>